<dbReference type="PANTHER" id="PTHR46910">
    <property type="entry name" value="TRANSCRIPTION FACTOR PDR1"/>
    <property type="match status" value="1"/>
</dbReference>
<keyword evidence="7" id="KW-1185">Reference proteome</keyword>
<reference evidence="6" key="1">
    <citation type="journal article" date="2020" name="Stud. Mycol.">
        <title>101 Dothideomycetes genomes: a test case for predicting lifestyles and emergence of pathogens.</title>
        <authorList>
            <person name="Haridas S."/>
            <person name="Albert R."/>
            <person name="Binder M."/>
            <person name="Bloem J."/>
            <person name="Labutti K."/>
            <person name="Salamov A."/>
            <person name="Andreopoulos B."/>
            <person name="Baker S."/>
            <person name="Barry K."/>
            <person name="Bills G."/>
            <person name="Bluhm B."/>
            <person name="Cannon C."/>
            <person name="Castanera R."/>
            <person name="Culley D."/>
            <person name="Daum C."/>
            <person name="Ezra D."/>
            <person name="Gonzalez J."/>
            <person name="Henrissat B."/>
            <person name="Kuo A."/>
            <person name="Liang C."/>
            <person name="Lipzen A."/>
            <person name="Lutzoni F."/>
            <person name="Magnuson J."/>
            <person name="Mondo S."/>
            <person name="Nolan M."/>
            <person name="Ohm R."/>
            <person name="Pangilinan J."/>
            <person name="Park H.-J."/>
            <person name="Ramirez L."/>
            <person name="Alfaro M."/>
            <person name="Sun H."/>
            <person name="Tritt A."/>
            <person name="Yoshinaga Y."/>
            <person name="Zwiers L.-H."/>
            <person name="Turgeon B."/>
            <person name="Goodwin S."/>
            <person name="Spatafora J."/>
            <person name="Crous P."/>
            <person name="Grigoriev I."/>
        </authorList>
    </citation>
    <scope>NUCLEOTIDE SEQUENCE</scope>
    <source>
        <strain evidence="6">CBS 122368</strain>
    </source>
</reference>
<dbReference type="InterPro" id="IPR007219">
    <property type="entry name" value="XnlR_reg_dom"/>
</dbReference>
<dbReference type="AlphaFoldDB" id="A0A6A6IDJ9"/>
<dbReference type="CDD" id="cd12148">
    <property type="entry name" value="fungal_TF_MHR"/>
    <property type="match status" value="1"/>
</dbReference>
<dbReference type="RefSeq" id="XP_033682587.1">
    <property type="nucleotide sequence ID" value="XM_033829347.1"/>
</dbReference>
<dbReference type="GeneID" id="54582677"/>
<name>A0A6A6IDJ9_9PLEO</name>
<feature type="compositionally biased region" description="Polar residues" evidence="3">
    <location>
        <begin position="28"/>
        <end position="43"/>
    </location>
</feature>
<dbReference type="GO" id="GO:0006351">
    <property type="term" value="P:DNA-templated transcription"/>
    <property type="evidence" value="ECO:0007669"/>
    <property type="project" value="InterPro"/>
</dbReference>
<evidence type="ECO:0000259" key="5">
    <source>
        <dbReference type="PROSITE" id="PS50048"/>
    </source>
</evidence>
<dbReference type="EMBL" id="ML987197">
    <property type="protein sequence ID" value="KAF2247583.1"/>
    <property type="molecule type" value="Genomic_DNA"/>
</dbReference>
<dbReference type="Pfam" id="PF00172">
    <property type="entry name" value="Zn_clus"/>
    <property type="match status" value="1"/>
</dbReference>
<evidence type="ECO:0000256" key="2">
    <source>
        <dbReference type="ARBA" id="ARBA00023242"/>
    </source>
</evidence>
<keyword evidence="4" id="KW-1133">Transmembrane helix</keyword>
<keyword evidence="4" id="KW-0472">Membrane</keyword>
<evidence type="ECO:0000313" key="7">
    <source>
        <dbReference type="Proteomes" id="UP000800094"/>
    </source>
</evidence>
<evidence type="ECO:0000256" key="1">
    <source>
        <dbReference type="ARBA" id="ARBA00022723"/>
    </source>
</evidence>
<dbReference type="InterPro" id="IPR050987">
    <property type="entry name" value="AtrR-like"/>
</dbReference>
<dbReference type="GO" id="GO:0008270">
    <property type="term" value="F:zinc ion binding"/>
    <property type="evidence" value="ECO:0007669"/>
    <property type="project" value="InterPro"/>
</dbReference>
<keyword evidence="1" id="KW-0479">Metal-binding</keyword>
<dbReference type="PROSITE" id="PS00463">
    <property type="entry name" value="ZN2_CY6_FUNGAL_1"/>
    <property type="match status" value="1"/>
</dbReference>
<feature type="compositionally biased region" description="Gly residues" evidence="3">
    <location>
        <begin position="842"/>
        <end position="854"/>
    </location>
</feature>
<feature type="region of interest" description="Disordered" evidence="3">
    <location>
        <begin position="1"/>
        <end position="58"/>
    </location>
</feature>
<dbReference type="CDD" id="cd00067">
    <property type="entry name" value="GAL4"/>
    <property type="match status" value="1"/>
</dbReference>
<dbReference type="InterPro" id="IPR036864">
    <property type="entry name" value="Zn2-C6_fun-type_DNA-bd_sf"/>
</dbReference>
<proteinExistence type="predicted"/>
<feature type="compositionally biased region" description="Polar residues" evidence="3">
    <location>
        <begin position="863"/>
        <end position="872"/>
    </location>
</feature>
<dbReference type="GO" id="GO:0000981">
    <property type="term" value="F:DNA-binding transcription factor activity, RNA polymerase II-specific"/>
    <property type="evidence" value="ECO:0007669"/>
    <property type="project" value="InterPro"/>
</dbReference>
<feature type="region of interest" description="Disordered" evidence="3">
    <location>
        <begin position="841"/>
        <end position="889"/>
    </location>
</feature>
<dbReference type="Proteomes" id="UP000800094">
    <property type="component" value="Unassembled WGS sequence"/>
</dbReference>
<keyword evidence="2" id="KW-0539">Nucleus</keyword>
<keyword evidence="4" id="KW-0812">Transmembrane</keyword>
<gene>
    <name evidence="6" type="ORF">BU26DRAFT_520693</name>
</gene>
<dbReference type="OrthoDB" id="4456959at2759"/>
<dbReference type="SMART" id="SM00066">
    <property type="entry name" value="GAL4"/>
    <property type="match status" value="1"/>
</dbReference>
<dbReference type="PROSITE" id="PS50048">
    <property type="entry name" value="ZN2_CY6_FUNGAL_2"/>
    <property type="match status" value="1"/>
</dbReference>
<dbReference type="PANTHER" id="PTHR46910:SF4">
    <property type="entry name" value="ZN(2)-C6 FUNGAL-TYPE DOMAIN-CONTAINING PROTEIN"/>
    <property type="match status" value="1"/>
</dbReference>
<dbReference type="Pfam" id="PF04082">
    <property type="entry name" value="Fungal_trans"/>
    <property type="match status" value="1"/>
</dbReference>
<feature type="domain" description="Zn(2)-C6 fungal-type" evidence="5">
    <location>
        <begin position="59"/>
        <end position="89"/>
    </location>
</feature>
<evidence type="ECO:0000256" key="3">
    <source>
        <dbReference type="SAM" id="MobiDB-lite"/>
    </source>
</evidence>
<sequence length="889" mass="98258">MAPKRPSEGDLPQATKIPKLEPGVAVSPLTTPQQQRLPNSDFSGSVKKKLASSSRTGQACDRCKVRKIRCDPRPEGCSPCAQNRTPCKTTDRITGRATTRGHAEAMESENAYLRAQVAALQAQLKEVGVEPRVVPDFNSFPPPSTPWSSSSLGTEWGEASQRRPSSASPLPGYAPASGLENKPSLPQFKQGSFGDNYLGVSLADTVLSNIKGTSLSVFGTEVDITDFIQNEEDYDKSVMSYNHFLKVVLAEEQVEPVPLPPYLILAEYSSWYLRSMNPYTMLLDKPTLMQLVWHIGNEPHFAPSAAETVCVHMMLATLKYQISIRNGQAALMEESHQHYRYSLRFIGALLRSHTWQDIQALALICHHLRNFPKPGAAWIMTSTTFLLAVELGFHRSTKAWSDPTGKMDELEIEMRKRIFWTLHALATNLSGRLGRPMPIGLDDIDVEFPEPVNDCLPGEDTDLTPYRKCSFQVGIQIAKYTVWSAQLYRSIYAVRQSPRAYEDALKRLEAGIRQWKDELPPEVRDPTRASQEDYIFALYLEYWHQEYRLLLHHPAVCRSTDPEVTNSNLDKCLIASQQMLQTCKEMRKIMSLDIPWINAVVYIAAIFTTLFIYFQRKDEISSVDMTKLREDMEEWVNLMGECGRLLGSDDKLKNAIQKIVERSLTSINDSIVKRTATESLARVVMQAPPATTSSAPMYSNGNYQEQYQNTATTTTDPALTASGSSYTNMPAGATYPYSNGTPASVAQQTTSTFDQPAYGTSQDVGMTASHAAALAAATASGTAAQRPNDTYAYPNAQVASNGHQPTYSANQDWRQWGRTYMQQLAPQGEYLNTATTLMALGGREGGSQGPGQEGQGAVDGSVMQGSGPSNFQWPGVQFGLQASGHGGQQ</sequence>
<dbReference type="InterPro" id="IPR001138">
    <property type="entry name" value="Zn2Cys6_DnaBD"/>
</dbReference>
<accession>A0A6A6IDJ9</accession>
<feature type="region of interest" description="Disordered" evidence="3">
    <location>
        <begin position="138"/>
        <end position="185"/>
    </location>
</feature>
<dbReference type="GO" id="GO:0003677">
    <property type="term" value="F:DNA binding"/>
    <property type="evidence" value="ECO:0007669"/>
    <property type="project" value="InterPro"/>
</dbReference>
<protein>
    <recommendedName>
        <fullName evidence="5">Zn(2)-C6 fungal-type domain-containing protein</fullName>
    </recommendedName>
</protein>
<feature type="transmembrane region" description="Helical" evidence="4">
    <location>
        <begin position="594"/>
        <end position="614"/>
    </location>
</feature>
<dbReference type="SUPFAM" id="SSF57701">
    <property type="entry name" value="Zn2/Cys6 DNA-binding domain"/>
    <property type="match status" value="1"/>
</dbReference>
<organism evidence="6 7">
    <name type="scientific">Trematosphaeria pertusa</name>
    <dbReference type="NCBI Taxonomy" id="390896"/>
    <lineage>
        <taxon>Eukaryota</taxon>
        <taxon>Fungi</taxon>
        <taxon>Dikarya</taxon>
        <taxon>Ascomycota</taxon>
        <taxon>Pezizomycotina</taxon>
        <taxon>Dothideomycetes</taxon>
        <taxon>Pleosporomycetidae</taxon>
        <taxon>Pleosporales</taxon>
        <taxon>Massarineae</taxon>
        <taxon>Trematosphaeriaceae</taxon>
        <taxon>Trematosphaeria</taxon>
    </lineage>
</organism>
<evidence type="ECO:0000313" key="6">
    <source>
        <dbReference type="EMBL" id="KAF2247583.1"/>
    </source>
</evidence>
<dbReference type="SMART" id="SM00906">
    <property type="entry name" value="Fungal_trans"/>
    <property type="match status" value="1"/>
</dbReference>
<dbReference type="Gene3D" id="4.10.240.10">
    <property type="entry name" value="Zn(2)-C6 fungal-type DNA-binding domain"/>
    <property type="match status" value="1"/>
</dbReference>
<evidence type="ECO:0000256" key="4">
    <source>
        <dbReference type="SAM" id="Phobius"/>
    </source>
</evidence>